<sequence length="72" mass="8105">MNAYFHQCSVFAQQRSNKIALQMIHYLAGQKNQGIPFSGGFRDPWQPDTFAKAAVSPAFVQAWTKKFGVKRG</sequence>
<organism evidence="1 2">
    <name type="scientific">Acidithiobacillus ferrivorans</name>
    <dbReference type="NCBI Taxonomy" id="160808"/>
    <lineage>
        <taxon>Bacteria</taxon>
        <taxon>Pseudomonadati</taxon>
        <taxon>Pseudomonadota</taxon>
        <taxon>Acidithiobacillia</taxon>
        <taxon>Acidithiobacillales</taxon>
        <taxon>Acidithiobacillaceae</taxon>
        <taxon>Acidithiobacillus</taxon>
    </lineage>
</organism>
<dbReference type="Proteomes" id="UP000193925">
    <property type="component" value="Chromosome AFERRI"/>
</dbReference>
<protein>
    <submittedName>
        <fullName evidence="1">Uncharacterized protein</fullName>
    </submittedName>
</protein>
<accession>A0ABY1MVD1</accession>
<evidence type="ECO:0000313" key="1">
    <source>
        <dbReference type="EMBL" id="SMH67251.1"/>
    </source>
</evidence>
<dbReference type="EMBL" id="LT841305">
    <property type="protein sequence ID" value="SMH67251.1"/>
    <property type="molecule type" value="Genomic_DNA"/>
</dbReference>
<keyword evidence="2" id="KW-1185">Reference proteome</keyword>
<evidence type="ECO:0000313" key="2">
    <source>
        <dbReference type="Proteomes" id="UP000193925"/>
    </source>
</evidence>
<reference evidence="1 2" key="1">
    <citation type="submission" date="2017-03" db="EMBL/GenBank/DDBJ databases">
        <authorList>
            <person name="Regsiter A."/>
            <person name="William W."/>
        </authorList>
    </citation>
    <scope>NUCLEOTIDE SEQUENCE [LARGE SCALE GENOMIC DNA]</scope>
    <source>
        <strain evidence="1">PRJEB5721</strain>
    </source>
</reference>
<gene>
    <name evidence="1" type="ORF">AFERRI_50452</name>
</gene>
<proteinExistence type="predicted"/>
<name>A0ABY1MVD1_9PROT</name>